<evidence type="ECO:0000313" key="2">
    <source>
        <dbReference type="Proteomes" id="UP000279029"/>
    </source>
</evidence>
<name>A0A3P7PC57_9FIRM</name>
<gene>
    <name evidence="1" type="ORF">PATL70BA_0625</name>
</gene>
<accession>A0A3P7PC57</accession>
<dbReference type="AlphaFoldDB" id="A0A3P7PC57"/>
<proteinExistence type="predicted"/>
<sequence length="78" mass="9241">MFTDASIDMKYEETFKLVYQQLNYARQNDPKYTRFDLKRFLESLYDNHGNNWLGRSEVQEAVQSATIAAAELLLSQWE</sequence>
<dbReference type="Proteomes" id="UP000279029">
    <property type="component" value="Chromosome"/>
</dbReference>
<protein>
    <submittedName>
        <fullName evidence="1">Uncharacterized protein</fullName>
    </submittedName>
</protein>
<keyword evidence="2" id="KW-1185">Reference proteome</keyword>
<reference evidence="1 2" key="1">
    <citation type="submission" date="2018-09" db="EMBL/GenBank/DDBJ databases">
        <authorList>
            <person name="Postec A."/>
        </authorList>
    </citation>
    <scope>NUCLEOTIDE SEQUENCE [LARGE SCALE GENOMIC DNA]</scope>
    <source>
        <strain evidence="1">70B-A</strain>
    </source>
</reference>
<dbReference type="KEGG" id="cbar:PATL70BA_0625"/>
<dbReference type="RefSeq" id="WP_125135990.1">
    <property type="nucleotide sequence ID" value="NZ_LR130778.1"/>
</dbReference>
<dbReference type="EMBL" id="LR130778">
    <property type="protein sequence ID" value="VDN46488.1"/>
    <property type="molecule type" value="Genomic_DNA"/>
</dbReference>
<evidence type="ECO:0000313" key="1">
    <source>
        <dbReference type="EMBL" id="VDN46488.1"/>
    </source>
</evidence>
<dbReference type="OrthoDB" id="1954133at2"/>
<organism evidence="1 2">
    <name type="scientific">Petrocella atlantisensis</name>
    <dbReference type="NCBI Taxonomy" id="2173034"/>
    <lineage>
        <taxon>Bacteria</taxon>
        <taxon>Bacillati</taxon>
        <taxon>Bacillota</taxon>
        <taxon>Clostridia</taxon>
        <taxon>Lachnospirales</taxon>
        <taxon>Vallitaleaceae</taxon>
        <taxon>Petrocella</taxon>
    </lineage>
</organism>